<accession>R7UGD4</accession>
<dbReference type="HOGENOM" id="CLU_1972573_0_0_1"/>
<dbReference type="EnsemblMetazoa" id="CapteT195739">
    <property type="protein sequence ID" value="CapteP195739"/>
    <property type="gene ID" value="CapteG195739"/>
</dbReference>
<reference evidence="2" key="3">
    <citation type="submission" date="2015-06" db="UniProtKB">
        <authorList>
            <consortium name="EnsemblMetazoa"/>
        </authorList>
    </citation>
    <scope>IDENTIFICATION</scope>
</reference>
<dbReference type="AlphaFoldDB" id="R7UGD4"/>
<evidence type="ECO:0000313" key="1">
    <source>
        <dbReference type="EMBL" id="ELU05574.1"/>
    </source>
</evidence>
<dbReference type="EMBL" id="KB301365">
    <property type="protein sequence ID" value="ELU05574.1"/>
    <property type="molecule type" value="Genomic_DNA"/>
</dbReference>
<protein>
    <submittedName>
        <fullName evidence="1 2">Uncharacterized protein</fullName>
    </submittedName>
</protein>
<sequence>MELRWLVSIHDESENNFVHAKSMSESGDGQMVLELGSLSGLRVSHPTRKAQWEIALRCTTTQAYGMTSLLTLETNGFVKLPKVPVALEKAIANHAGGFINKLYFSNPDEETASTQTENGGAANVSEA</sequence>
<name>R7UGD4_CAPTE</name>
<reference evidence="3" key="1">
    <citation type="submission" date="2012-12" db="EMBL/GenBank/DDBJ databases">
        <authorList>
            <person name="Hellsten U."/>
            <person name="Grimwood J."/>
            <person name="Chapman J.A."/>
            <person name="Shapiro H."/>
            <person name="Aerts A."/>
            <person name="Otillar R.P."/>
            <person name="Terry A.Y."/>
            <person name="Boore J.L."/>
            <person name="Simakov O."/>
            <person name="Marletaz F."/>
            <person name="Cho S.-J."/>
            <person name="Edsinger-Gonzales E."/>
            <person name="Havlak P."/>
            <person name="Kuo D.-H."/>
            <person name="Larsson T."/>
            <person name="Lv J."/>
            <person name="Arendt D."/>
            <person name="Savage R."/>
            <person name="Osoegawa K."/>
            <person name="de Jong P."/>
            <person name="Lindberg D.R."/>
            <person name="Seaver E.C."/>
            <person name="Weisblat D.A."/>
            <person name="Putnam N.H."/>
            <person name="Grigoriev I.V."/>
            <person name="Rokhsar D.S."/>
        </authorList>
    </citation>
    <scope>NUCLEOTIDE SEQUENCE</scope>
    <source>
        <strain evidence="3">I ESC-2004</strain>
    </source>
</reference>
<dbReference type="Proteomes" id="UP000014760">
    <property type="component" value="Unassembled WGS sequence"/>
</dbReference>
<evidence type="ECO:0000313" key="2">
    <source>
        <dbReference type="EnsemblMetazoa" id="CapteP195739"/>
    </source>
</evidence>
<evidence type="ECO:0000313" key="3">
    <source>
        <dbReference type="Proteomes" id="UP000014760"/>
    </source>
</evidence>
<dbReference type="EMBL" id="AMQN01007772">
    <property type="status" value="NOT_ANNOTATED_CDS"/>
    <property type="molecule type" value="Genomic_DNA"/>
</dbReference>
<reference evidence="1 3" key="2">
    <citation type="journal article" date="2013" name="Nature">
        <title>Insights into bilaterian evolution from three spiralian genomes.</title>
        <authorList>
            <person name="Simakov O."/>
            <person name="Marletaz F."/>
            <person name="Cho S.J."/>
            <person name="Edsinger-Gonzales E."/>
            <person name="Havlak P."/>
            <person name="Hellsten U."/>
            <person name="Kuo D.H."/>
            <person name="Larsson T."/>
            <person name="Lv J."/>
            <person name="Arendt D."/>
            <person name="Savage R."/>
            <person name="Osoegawa K."/>
            <person name="de Jong P."/>
            <person name="Grimwood J."/>
            <person name="Chapman J.A."/>
            <person name="Shapiro H."/>
            <person name="Aerts A."/>
            <person name="Otillar R.P."/>
            <person name="Terry A.Y."/>
            <person name="Boore J.L."/>
            <person name="Grigoriev I.V."/>
            <person name="Lindberg D.R."/>
            <person name="Seaver E.C."/>
            <person name="Weisblat D.A."/>
            <person name="Putnam N.H."/>
            <person name="Rokhsar D.S."/>
        </authorList>
    </citation>
    <scope>NUCLEOTIDE SEQUENCE</scope>
    <source>
        <strain evidence="1 3">I ESC-2004</strain>
    </source>
</reference>
<organism evidence="1">
    <name type="scientific">Capitella teleta</name>
    <name type="common">Polychaete worm</name>
    <dbReference type="NCBI Taxonomy" id="283909"/>
    <lineage>
        <taxon>Eukaryota</taxon>
        <taxon>Metazoa</taxon>
        <taxon>Spiralia</taxon>
        <taxon>Lophotrochozoa</taxon>
        <taxon>Annelida</taxon>
        <taxon>Polychaeta</taxon>
        <taxon>Sedentaria</taxon>
        <taxon>Scolecida</taxon>
        <taxon>Capitellidae</taxon>
        <taxon>Capitella</taxon>
    </lineage>
</organism>
<gene>
    <name evidence="1" type="ORF">CAPTEDRAFT_195739</name>
</gene>
<keyword evidence="3" id="KW-1185">Reference proteome</keyword>
<proteinExistence type="predicted"/>